<comment type="caution">
    <text evidence="2">The sequence shown here is derived from an EMBL/GenBank/DDBJ whole genome shotgun (WGS) entry which is preliminary data.</text>
</comment>
<organism evidence="2 3">
    <name type="scientific">Herbihabitans rhizosphaerae</name>
    <dbReference type="NCBI Taxonomy" id="1872711"/>
    <lineage>
        <taxon>Bacteria</taxon>
        <taxon>Bacillati</taxon>
        <taxon>Actinomycetota</taxon>
        <taxon>Actinomycetes</taxon>
        <taxon>Pseudonocardiales</taxon>
        <taxon>Pseudonocardiaceae</taxon>
        <taxon>Herbihabitans</taxon>
    </lineage>
</organism>
<keyword evidence="3" id="KW-1185">Reference proteome</keyword>
<name>A0A4Q7KBN4_9PSEU</name>
<feature type="signal peptide" evidence="1">
    <location>
        <begin position="1"/>
        <end position="31"/>
    </location>
</feature>
<dbReference type="EMBL" id="SGWQ01000017">
    <property type="protein sequence ID" value="RZS30367.1"/>
    <property type="molecule type" value="Genomic_DNA"/>
</dbReference>
<keyword evidence="1" id="KW-0732">Signal</keyword>
<protein>
    <submittedName>
        <fullName evidence="2">Uncharacterized protein</fullName>
    </submittedName>
</protein>
<gene>
    <name evidence="2" type="ORF">EV193_11764</name>
</gene>
<dbReference type="AlphaFoldDB" id="A0A4Q7KBN4"/>
<sequence length="341" mass="35691">MTRGARVRLVAIGGALAATAAVVALVPTAHADGSGAAPAACELRELPMPQGGQAGTVLGAMPDGTTLFGNVPISFDPPKSMAVLWRDGKIVQEIPDLPSSVVDLNSKGAATGTQSTDQPLETRPWVHQDGKIHYLAGKSATVTAIGETGQIVGYRLIPTSTGPHIAIPVMWPSATEEPIDLPMPPPGQQTGRAQDIAADGTIVGVVGSNAYVWRPDGTHALLKRPDDLPANELAAAAKINGEWAIGSARGSVRWNVKTDVVERIPELPSSVDAVNEHGWVAGQDFTVGAVAVIDGKTVKLPGKDERTAHAVRSISPDGKTFGGYTFYRPPMSERPVYWTCP</sequence>
<dbReference type="Proteomes" id="UP000294257">
    <property type="component" value="Unassembled WGS sequence"/>
</dbReference>
<feature type="chain" id="PRO_5020308091" evidence="1">
    <location>
        <begin position="32"/>
        <end position="341"/>
    </location>
</feature>
<proteinExistence type="predicted"/>
<accession>A0A4Q7KBN4</accession>
<evidence type="ECO:0000256" key="1">
    <source>
        <dbReference type="SAM" id="SignalP"/>
    </source>
</evidence>
<reference evidence="2 3" key="1">
    <citation type="submission" date="2019-02" db="EMBL/GenBank/DDBJ databases">
        <title>Genomic Encyclopedia of Type Strains, Phase IV (KMG-IV): sequencing the most valuable type-strain genomes for metagenomic binning, comparative biology and taxonomic classification.</title>
        <authorList>
            <person name="Goeker M."/>
        </authorList>
    </citation>
    <scope>NUCLEOTIDE SEQUENCE [LARGE SCALE GENOMIC DNA]</scope>
    <source>
        <strain evidence="2 3">DSM 101727</strain>
    </source>
</reference>
<evidence type="ECO:0000313" key="2">
    <source>
        <dbReference type="EMBL" id="RZS30367.1"/>
    </source>
</evidence>
<evidence type="ECO:0000313" key="3">
    <source>
        <dbReference type="Proteomes" id="UP000294257"/>
    </source>
</evidence>